<dbReference type="GO" id="GO:0072686">
    <property type="term" value="C:mitotic spindle"/>
    <property type="evidence" value="ECO:0007669"/>
    <property type="project" value="TreeGrafter"/>
</dbReference>
<dbReference type="PANTHER" id="PTHR12792:SF0">
    <property type="entry name" value="SEPARIN"/>
    <property type="match status" value="1"/>
</dbReference>
<dbReference type="GO" id="GO:0004197">
    <property type="term" value="F:cysteine-type endopeptidase activity"/>
    <property type="evidence" value="ECO:0007669"/>
    <property type="project" value="InterPro"/>
</dbReference>
<evidence type="ECO:0000256" key="2">
    <source>
        <dbReference type="ARBA" id="ARBA00012489"/>
    </source>
</evidence>
<dbReference type="GO" id="GO:0044732">
    <property type="term" value="C:mitotic spindle pole body"/>
    <property type="evidence" value="ECO:0007669"/>
    <property type="project" value="TreeGrafter"/>
</dbReference>
<comment type="catalytic activity">
    <reaction evidence="1">
        <text>All bonds known to be hydrolyzed by this endopeptidase have arginine in P1 and an acidic residue in P4. P6 is often occupied by an acidic residue or by a hydroxy-amino-acid residue, the phosphorylation of which enhances cleavage.</text>
        <dbReference type="EC" id="3.4.22.49"/>
    </reaction>
</comment>
<gene>
    <name evidence="6" type="ORF">DAPK24_027600</name>
</gene>
<dbReference type="InterPro" id="IPR005314">
    <property type="entry name" value="Peptidase_C50"/>
</dbReference>
<keyword evidence="3" id="KW-0378">Hydrolase</keyword>
<dbReference type="GO" id="GO:0005737">
    <property type="term" value="C:cytoplasm"/>
    <property type="evidence" value="ECO:0007669"/>
    <property type="project" value="TreeGrafter"/>
</dbReference>
<evidence type="ECO:0000256" key="1">
    <source>
        <dbReference type="ARBA" id="ARBA00000451"/>
    </source>
</evidence>
<dbReference type="GO" id="GO:0006508">
    <property type="term" value="P:proteolysis"/>
    <property type="evidence" value="ECO:0007669"/>
    <property type="project" value="InterPro"/>
</dbReference>
<evidence type="ECO:0000313" key="7">
    <source>
        <dbReference type="Proteomes" id="UP001378960"/>
    </source>
</evidence>
<name>A0AAV5R4F2_PICKL</name>
<dbReference type="Proteomes" id="UP001378960">
    <property type="component" value="Unassembled WGS sequence"/>
</dbReference>
<reference evidence="6 7" key="1">
    <citation type="journal article" date="2023" name="Elife">
        <title>Identification of key yeast species and microbe-microbe interactions impacting larval growth of Drosophila in the wild.</title>
        <authorList>
            <person name="Mure A."/>
            <person name="Sugiura Y."/>
            <person name="Maeda R."/>
            <person name="Honda K."/>
            <person name="Sakurai N."/>
            <person name="Takahashi Y."/>
            <person name="Watada M."/>
            <person name="Katoh T."/>
            <person name="Gotoh A."/>
            <person name="Gotoh Y."/>
            <person name="Taniguchi I."/>
            <person name="Nakamura K."/>
            <person name="Hayashi T."/>
            <person name="Katayama T."/>
            <person name="Uemura T."/>
            <person name="Hattori Y."/>
        </authorList>
    </citation>
    <scope>NUCLEOTIDE SEQUENCE [LARGE SCALE GENOMIC DNA]</scope>
    <source>
        <strain evidence="6 7">PK-24</strain>
    </source>
</reference>
<accession>A0AAV5R4F2</accession>
<dbReference type="EMBL" id="BTGB01000003">
    <property type="protein sequence ID" value="GMM46185.1"/>
    <property type="molecule type" value="Genomic_DNA"/>
</dbReference>
<evidence type="ECO:0000259" key="5">
    <source>
        <dbReference type="PROSITE" id="PS51700"/>
    </source>
</evidence>
<dbReference type="PANTHER" id="PTHR12792">
    <property type="entry name" value="EXTRA SPINDLE POLES 1-RELATED"/>
    <property type="match status" value="1"/>
</dbReference>
<proteinExistence type="predicted"/>
<dbReference type="GO" id="GO:0051307">
    <property type="term" value="P:meiotic chromosome separation"/>
    <property type="evidence" value="ECO:0007669"/>
    <property type="project" value="TreeGrafter"/>
</dbReference>
<keyword evidence="7" id="KW-1185">Reference proteome</keyword>
<evidence type="ECO:0000313" key="6">
    <source>
        <dbReference type="EMBL" id="GMM46185.1"/>
    </source>
</evidence>
<keyword evidence="4" id="KW-0159">Chromosome partition</keyword>
<dbReference type="EC" id="3.4.22.49" evidence="2"/>
<sequence length="1375" mass="160346">MTVESTGIDIVNNINQINYQLIDNYISKIEKNLKSLDLSKIVDINISILDRLDPTNEYYNSILSCTLKLVSNSSSIEDFLLNSNIPNTEQFIHLKLFALHHISLNSPSPSQLDQIANSFNSSTDIYNQIIPLAKLNYKIISIFLQLSINLKTIHKLIFLIIAAQFAIRSDDFQISLLKKINKDGCKMFDKSSNLVHRMSNKYFYQLTKLCNNEQLSLLDELSTKFSTIKNTNDIDELINKVQKIDFNDNLQNDQIIKILNKTCKNLNKDKNTLKLIDLITYKIKDVSIDDNNLNFIYQCLSNLCDYLIIQDEDKRIGNFIKLFFHFANHSLDIDSIISMNFFQYYLKLRIFNNESLDIIVKKINYISIKEYEKLNIENSFILQLLLLNSVFNETPIFQYDSNIFKPYDMSLNILTKCIITNFDVISTLFEYIKDELLVIFILISIIDKLESLNTSHEVLISQTIMICKDMIKDTGLFFYFLSKISMNLSFGINFQNTNIGIPKNSPVIGISGLVITHLYLLQDIIPPVKDYISNWINNCDVVHTIYEDNVIDSLCEYYAYNYMDDITCEILQLYITKRRKCISSIRLHQIFKKYIDSCLKTEQYSKIMNLIQKEKLKLNYETYDGIELSLNIALIQKDMQTVDKINKTLHNDEKYKLSKISRQSSIRVLFILSKLCQICGYLSNDNINQVVNLRRSMSILQSIFKNFILDKWKCNWEFLKQLKMKFSYEMLNCYSNLIETYSKLGMQKEFNYYLKEMTVFLQIQTSESLKHVYSLKLVDYYMYIDDIEKAKEIMDSMSDIEINKFLNIYKLTVFENYYRKTKDSKLGNTMRQLDDSVNGLLVSSELDYSWIKSMHEYAKNRRIETVSRKTTCYPIFNETVPRNSSINLQNYDNISTEMFQLGYEKSINELLTNIDSGTDCNEDIWNIIKSNEFFKMKGFQYEKQFATYDNTMNLFPEMDIKTIKPDIDLSLHIPSDWIIVNIEYIESSKSLVIWRYENKYKTPFFINLPIEGYDEIIKEFDNIIEQSDLTTSIEITSKIHTIEEKRQWWDKRNKLDNRMKVLVDKIDDEWFGGFNSIFGINNSEVDWLIKDIKKMIPEFNKFHKRIFEMFLHVRDVSERKILQILNFLTGFIDVKYTNEYLIDVSKVIFGKVANIVNENGHIILIPGNGCLKIPWESIPTLRMRSVSRMPSISQICQYLNKFGNIELNDNKGYYVINPGGDLQRTEYNLGKRLKDMNGWEGVIGKPPNESDILKAFNNVNMYLYAGHGGGEQYLQSRKVKSRESIPVTMLAGCSSGRMKQLGFSYAYGTAFNYINGKCPMLIANMWDVTDRDIDKLTVAVLDKPNNLCQGVGISRNVCKLTYLNGASAVVYGIPV</sequence>
<evidence type="ECO:0000256" key="3">
    <source>
        <dbReference type="ARBA" id="ARBA00022801"/>
    </source>
</evidence>
<protein>
    <recommendedName>
        <fullName evidence="2">separase</fullName>
        <ecNumber evidence="2">3.4.22.49</ecNumber>
    </recommendedName>
</protein>
<feature type="domain" description="Peptidase C50" evidence="5">
    <location>
        <begin position="1209"/>
        <end position="1304"/>
    </location>
</feature>
<dbReference type="PROSITE" id="PS51700">
    <property type="entry name" value="SEPARIN"/>
    <property type="match status" value="1"/>
</dbReference>
<dbReference type="InterPro" id="IPR030397">
    <property type="entry name" value="SEPARIN_core_dom"/>
</dbReference>
<comment type="caution">
    <text evidence="6">The sequence shown here is derived from an EMBL/GenBank/DDBJ whole genome shotgun (WGS) entry which is preliminary data.</text>
</comment>
<evidence type="ECO:0000256" key="4">
    <source>
        <dbReference type="ARBA" id="ARBA00022829"/>
    </source>
</evidence>
<dbReference type="Pfam" id="PF03568">
    <property type="entry name" value="Separin_C"/>
    <property type="match status" value="1"/>
</dbReference>
<organism evidence="6 7">
    <name type="scientific">Pichia kluyveri</name>
    <name type="common">Yeast</name>
    <dbReference type="NCBI Taxonomy" id="36015"/>
    <lineage>
        <taxon>Eukaryota</taxon>
        <taxon>Fungi</taxon>
        <taxon>Dikarya</taxon>
        <taxon>Ascomycota</taxon>
        <taxon>Saccharomycotina</taxon>
        <taxon>Pichiomycetes</taxon>
        <taxon>Pichiales</taxon>
        <taxon>Pichiaceae</taxon>
        <taxon>Pichia</taxon>
    </lineage>
</organism>
<dbReference type="GO" id="GO:0005634">
    <property type="term" value="C:nucleus"/>
    <property type="evidence" value="ECO:0007669"/>
    <property type="project" value="InterPro"/>
</dbReference>